<keyword evidence="5" id="KW-1185">Reference proteome</keyword>
<dbReference type="PROSITE" id="PS50943">
    <property type="entry name" value="HTH_CROC1"/>
    <property type="match status" value="1"/>
</dbReference>
<protein>
    <submittedName>
        <fullName evidence="2 3">Transcriptional regulator</fullName>
    </submittedName>
</protein>
<evidence type="ECO:0000259" key="1">
    <source>
        <dbReference type="PROSITE" id="PS50943"/>
    </source>
</evidence>
<evidence type="ECO:0000313" key="4">
    <source>
        <dbReference type="Proteomes" id="UP000249203"/>
    </source>
</evidence>
<evidence type="ECO:0000313" key="5">
    <source>
        <dbReference type="Proteomes" id="UP000287865"/>
    </source>
</evidence>
<organism evidence="2 4">
    <name type="scientific">Aliidiomarina maris</name>
    <dbReference type="NCBI Taxonomy" id="531312"/>
    <lineage>
        <taxon>Bacteria</taxon>
        <taxon>Pseudomonadati</taxon>
        <taxon>Pseudomonadota</taxon>
        <taxon>Gammaproteobacteria</taxon>
        <taxon>Alteromonadales</taxon>
        <taxon>Idiomarinaceae</taxon>
        <taxon>Aliidiomarina</taxon>
    </lineage>
</organism>
<dbReference type="OrthoDB" id="5891007at2"/>
<dbReference type="SUPFAM" id="SSF47413">
    <property type="entry name" value="lambda repressor-like DNA-binding domains"/>
    <property type="match status" value="1"/>
</dbReference>
<dbReference type="SMART" id="SM00530">
    <property type="entry name" value="HTH_XRE"/>
    <property type="match status" value="1"/>
</dbReference>
<evidence type="ECO:0000313" key="2">
    <source>
        <dbReference type="EMBL" id="RAJ99055.1"/>
    </source>
</evidence>
<name>A0A327WZJ9_9GAMM</name>
<accession>A0A327WZJ9</accession>
<feature type="domain" description="HTH cro/C1-type" evidence="1">
    <location>
        <begin position="13"/>
        <end position="67"/>
    </location>
</feature>
<dbReference type="EMBL" id="PIPK01000002">
    <property type="protein sequence ID" value="RUO27782.1"/>
    <property type="molecule type" value="Genomic_DNA"/>
</dbReference>
<dbReference type="EMBL" id="QLMD01000003">
    <property type="protein sequence ID" value="RAJ99055.1"/>
    <property type="molecule type" value="Genomic_DNA"/>
</dbReference>
<proteinExistence type="predicted"/>
<dbReference type="Proteomes" id="UP000287865">
    <property type="component" value="Unassembled WGS sequence"/>
</dbReference>
<evidence type="ECO:0000313" key="3">
    <source>
        <dbReference type="EMBL" id="RUO27782.1"/>
    </source>
</evidence>
<sequence length="84" mass="9415">MNITRPEQLSTFVKEYRTKQSLTQADVAELVGIRVATVSNFENKPETCKLDTVFRIMAALNLKIDIAPRSEAPSAGSTEWNEGW</sequence>
<gene>
    <name evidence="2" type="ORF">B0I24_10347</name>
    <name evidence="3" type="ORF">CWE07_04010</name>
</gene>
<dbReference type="InterPro" id="IPR010982">
    <property type="entry name" value="Lambda_DNA-bd_dom_sf"/>
</dbReference>
<dbReference type="AlphaFoldDB" id="A0A327WZJ9"/>
<dbReference type="Pfam" id="PF01381">
    <property type="entry name" value="HTH_3"/>
    <property type="match status" value="1"/>
</dbReference>
<comment type="caution">
    <text evidence="2">The sequence shown here is derived from an EMBL/GenBank/DDBJ whole genome shotgun (WGS) entry which is preliminary data.</text>
</comment>
<dbReference type="CDD" id="cd00093">
    <property type="entry name" value="HTH_XRE"/>
    <property type="match status" value="1"/>
</dbReference>
<dbReference type="RefSeq" id="WP_111568679.1">
    <property type="nucleotide sequence ID" value="NZ_PIPK01000002.1"/>
</dbReference>
<reference evidence="3 5" key="1">
    <citation type="journal article" date="2018" name="Front. Microbiol.">
        <title>Genome-Based Analysis Reveals the Taxonomy and Diversity of the Family Idiomarinaceae.</title>
        <authorList>
            <person name="Liu Y."/>
            <person name="Lai Q."/>
            <person name="Shao Z."/>
        </authorList>
    </citation>
    <scope>NUCLEOTIDE SEQUENCE [LARGE SCALE GENOMIC DNA]</scope>
    <source>
        <strain evidence="3 5">CF12-14</strain>
    </source>
</reference>
<dbReference type="Gene3D" id="1.10.260.40">
    <property type="entry name" value="lambda repressor-like DNA-binding domains"/>
    <property type="match status" value="1"/>
</dbReference>
<dbReference type="Proteomes" id="UP000249203">
    <property type="component" value="Unassembled WGS sequence"/>
</dbReference>
<dbReference type="InterPro" id="IPR001387">
    <property type="entry name" value="Cro/C1-type_HTH"/>
</dbReference>
<reference evidence="2 4" key="2">
    <citation type="submission" date="2018-06" db="EMBL/GenBank/DDBJ databases">
        <title>Genomic Encyclopedia of Type Strains, Phase III (KMG-III): the genomes of soil and plant-associated and newly described type strains.</title>
        <authorList>
            <person name="Whitman W."/>
        </authorList>
    </citation>
    <scope>NUCLEOTIDE SEQUENCE [LARGE SCALE GENOMIC DNA]</scope>
    <source>
        <strain evidence="2 4">CGMCC 1.15366</strain>
    </source>
</reference>
<dbReference type="GO" id="GO:0003677">
    <property type="term" value="F:DNA binding"/>
    <property type="evidence" value="ECO:0007669"/>
    <property type="project" value="InterPro"/>
</dbReference>